<dbReference type="InterPro" id="IPR004046">
    <property type="entry name" value="GST_C"/>
</dbReference>
<evidence type="ECO:0000313" key="4">
    <source>
        <dbReference type="EMBL" id="MUP11882.1"/>
    </source>
</evidence>
<dbReference type="PANTHER" id="PTHR44051:SF8">
    <property type="entry name" value="GLUTATHIONE S-TRANSFERASE GSTA"/>
    <property type="match status" value="1"/>
</dbReference>
<name>A0ABD6HE14_AGRVI</name>
<dbReference type="PANTHER" id="PTHR44051">
    <property type="entry name" value="GLUTATHIONE S-TRANSFERASE-RELATED"/>
    <property type="match status" value="1"/>
</dbReference>
<dbReference type="RefSeq" id="WP_041696147.1">
    <property type="nucleotide sequence ID" value="NZ_MBFA02000012.1"/>
</dbReference>
<dbReference type="Gene3D" id="1.20.1050.10">
    <property type="match status" value="1"/>
</dbReference>
<dbReference type="Pfam" id="PF13409">
    <property type="entry name" value="GST_N_2"/>
    <property type="match status" value="1"/>
</dbReference>
<dbReference type="CDD" id="cd03057">
    <property type="entry name" value="GST_N_Beta"/>
    <property type="match status" value="1"/>
</dbReference>
<dbReference type="SUPFAM" id="SSF52833">
    <property type="entry name" value="Thioredoxin-like"/>
    <property type="match status" value="1"/>
</dbReference>
<dbReference type="InterPro" id="IPR004045">
    <property type="entry name" value="Glutathione_S-Trfase_N"/>
</dbReference>
<dbReference type="InterPro" id="IPR036249">
    <property type="entry name" value="Thioredoxin-like_sf"/>
</dbReference>
<dbReference type="Pfam" id="PF00043">
    <property type="entry name" value="GST_C"/>
    <property type="match status" value="1"/>
</dbReference>
<keyword evidence="5" id="KW-1185">Reference proteome</keyword>
<dbReference type="SFLD" id="SFLDG00358">
    <property type="entry name" value="Main_(cytGST)"/>
    <property type="match status" value="1"/>
</dbReference>
<evidence type="ECO:0000313" key="5">
    <source>
        <dbReference type="Proteomes" id="UP000179454"/>
    </source>
</evidence>
<feature type="domain" description="GST N-terminal" evidence="1">
    <location>
        <begin position="1"/>
        <end position="81"/>
    </location>
</feature>
<evidence type="ECO:0000259" key="1">
    <source>
        <dbReference type="PROSITE" id="PS50404"/>
    </source>
</evidence>
<dbReference type="Proteomes" id="UP000179454">
    <property type="component" value="Unassembled WGS sequence"/>
</dbReference>
<dbReference type="SUPFAM" id="SSF47616">
    <property type="entry name" value="GST C-terminal domain-like"/>
    <property type="match status" value="1"/>
</dbReference>
<sequence length="223" mass="24976">MLTLFYAAGASSMAAHILLHESGLPFKAERVDLMTKQWSGGDYNLINPKSYVPAMRLDDGDILTEGNVILTHIADQVPEKGLLARPGERQRERQMEWLNFIAAEIHKNFITRERHGGVAANFLSKTEEGQADTRVFVSPRLAYVDQWLEGRRFLLGDNLSAPDAYLYVMTTWARRLGFDLSVWPNLQAFSTRVSQIDSVVRTAEVEGPPHSLRPALPQVAAAE</sequence>
<evidence type="ECO:0000313" key="3">
    <source>
        <dbReference type="EMBL" id="MUO40779.1"/>
    </source>
</evidence>
<organism evidence="4 6">
    <name type="scientific">Agrobacterium vitis</name>
    <name type="common">Rhizobium vitis</name>
    <dbReference type="NCBI Taxonomy" id="373"/>
    <lineage>
        <taxon>Bacteria</taxon>
        <taxon>Pseudomonadati</taxon>
        <taxon>Pseudomonadota</taxon>
        <taxon>Alphaproteobacteria</taxon>
        <taxon>Hyphomicrobiales</taxon>
        <taxon>Rhizobiaceae</taxon>
        <taxon>Rhizobium/Agrobacterium group</taxon>
        <taxon>Agrobacterium</taxon>
    </lineage>
</organism>
<accession>A0ABD6HE14</accession>
<dbReference type="EMBL" id="MBFA02000012">
    <property type="protein sequence ID" value="MUP11882.1"/>
    <property type="molecule type" value="Genomic_DNA"/>
</dbReference>
<comment type="caution">
    <text evidence="4">The sequence shown here is derived from an EMBL/GenBank/DDBJ whole genome shotgun (WGS) entry which is preliminary data.</text>
</comment>
<reference evidence="5 6" key="1">
    <citation type="submission" date="2019-11" db="EMBL/GenBank/DDBJ databases">
        <title>Whole-genome sequencing of Allorhizobium vitis.</title>
        <authorList>
            <person name="Gan H.M."/>
            <person name="Savka M.A."/>
        </authorList>
    </citation>
    <scope>NUCLEOTIDE SEQUENCE [LARGE SCALE GENOMIC DNA]</scope>
    <source>
        <strain evidence="4 6">RF2/1</strain>
        <strain evidence="3 5">T1/7</strain>
    </source>
</reference>
<dbReference type="InterPro" id="IPR040079">
    <property type="entry name" value="Glutathione_S-Trfase"/>
</dbReference>
<dbReference type="Proteomes" id="UP000179536">
    <property type="component" value="Unassembled WGS sequence"/>
</dbReference>
<evidence type="ECO:0000259" key="2">
    <source>
        <dbReference type="PROSITE" id="PS50405"/>
    </source>
</evidence>
<proteinExistence type="predicted"/>
<dbReference type="PROSITE" id="PS50404">
    <property type="entry name" value="GST_NTER"/>
    <property type="match status" value="1"/>
</dbReference>
<gene>
    <name evidence="4" type="ORF">BBK91_018640</name>
    <name evidence="3" type="ORF">BBL17_003065</name>
</gene>
<protein>
    <submittedName>
        <fullName evidence="4">Glutathione S-transferase</fullName>
    </submittedName>
</protein>
<dbReference type="AlphaFoldDB" id="A0ABD6HE14"/>
<dbReference type="CDD" id="cd03188">
    <property type="entry name" value="GST_C_Beta"/>
    <property type="match status" value="1"/>
</dbReference>
<evidence type="ECO:0000313" key="6">
    <source>
        <dbReference type="Proteomes" id="UP000179536"/>
    </source>
</evidence>
<dbReference type="SFLD" id="SFLDG01150">
    <property type="entry name" value="Main.1:_Beta-like"/>
    <property type="match status" value="1"/>
</dbReference>
<dbReference type="InterPro" id="IPR010987">
    <property type="entry name" value="Glutathione-S-Trfase_C-like"/>
</dbReference>
<dbReference type="SFLD" id="SFLDS00019">
    <property type="entry name" value="Glutathione_Transferase_(cytos"/>
    <property type="match status" value="1"/>
</dbReference>
<dbReference type="Gene3D" id="3.40.30.10">
    <property type="entry name" value="Glutaredoxin"/>
    <property type="match status" value="1"/>
</dbReference>
<dbReference type="EMBL" id="MBFE02000002">
    <property type="protein sequence ID" value="MUO40779.1"/>
    <property type="molecule type" value="Genomic_DNA"/>
</dbReference>
<dbReference type="PROSITE" id="PS50405">
    <property type="entry name" value="GST_CTER"/>
    <property type="match status" value="1"/>
</dbReference>
<feature type="domain" description="GST C-terminal" evidence="2">
    <location>
        <begin position="87"/>
        <end position="218"/>
    </location>
</feature>
<dbReference type="InterPro" id="IPR036282">
    <property type="entry name" value="Glutathione-S-Trfase_C_sf"/>
</dbReference>